<dbReference type="GO" id="GO:0008270">
    <property type="term" value="F:zinc ion binding"/>
    <property type="evidence" value="ECO:0007669"/>
    <property type="project" value="InterPro"/>
</dbReference>
<dbReference type="Gene3D" id="1.10.10.1550">
    <property type="entry name" value="ROS/MUCR transcriptional regulator protein"/>
    <property type="match status" value="1"/>
</dbReference>
<reference evidence="3" key="1">
    <citation type="submission" date="2020-07" db="EMBL/GenBank/DDBJ databases">
        <title>Huge and variable diversity of episymbiotic CPR bacteria and DPANN archaea in groundwater ecosystems.</title>
        <authorList>
            <person name="He C.Y."/>
            <person name="Keren R."/>
            <person name="Whittaker M."/>
            <person name="Farag I.F."/>
            <person name="Doudna J."/>
            <person name="Cate J.H.D."/>
            <person name="Banfield J.F."/>
        </authorList>
    </citation>
    <scope>NUCLEOTIDE SEQUENCE</scope>
    <source>
        <strain evidence="3">NC_groundwater_672_Ag_B-0.1um_62_36</strain>
    </source>
</reference>
<dbReference type="Proteomes" id="UP000769766">
    <property type="component" value="Unassembled WGS sequence"/>
</dbReference>
<name>A0A932CPQ2_UNCTE</name>
<dbReference type="AlphaFoldDB" id="A0A932CPQ2"/>
<accession>A0A932CPQ2</accession>
<dbReference type="GO" id="GO:0003677">
    <property type="term" value="F:DNA binding"/>
    <property type="evidence" value="ECO:0007669"/>
    <property type="project" value="InterPro"/>
</dbReference>
<sequence>MTKTLLEMAAEIVTAQATHTRMTMEELSASLQKVFESLKAIKAREEGLPVPEEGGETSKEQLRMTPTASIQRDKVVCLECLQEFRQLSQGHLKSHGLTLKEYKKKWGFKSRQPLSARMLTTRRKKLAKDRGLAEKLSQYRRRGRRGAEASAT</sequence>
<evidence type="ECO:0000313" key="3">
    <source>
        <dbReference type="EMBL" id="MBI2877037.1"/>
    </source>
</evidence>
<gene>
    <name evidence="3" type="ORF">HYY20_09165</name>
</gene>
<comment type="similarity">
    <text evidence="1">Belongs to the ros/MucR family.</text>
</comment>
<protein>
    <submittedName>
        <fullName evidence="3">MucR family transcriptional regulator</fullName>
    </submittedName>
</protein>
<proteinExistence type="inferred from homology"/>
<dbReference type="Pfam" id="PF05443">
    <property type="entry name" value="ROS_MUCR"/>
    <property type="match status" value="1"/>
</dbReference>
<feature type="region of interest" description="Disordered" evidence="2">
    <location>
        <begin position="117"/>
        <end position="152"/>
    </location>
</feature>
<dbReference type="GO" id="GO:0006355">
    <property type="term" value="P:regulation of DNA-templated transcription"/>
    <property type="evidence" value="ECO:0007669"/>
    <property type="project" value="InterPro"/>
</dbReference>
<dbReference type="InterPro" id="IPR008807">
    <property type="entry name" value="ROS_MUCR"/>
</dbReference>
<comment type="caution">
    <text evidence="3">The sequence shown here is derived from an EMBL/GenBank/DDBJ whole genome shotgun (WGS) entry which is preliminary data.</text>
</comment>
<evidence type="ECO:0000256" key="1">
    <source>
        <dbReference type="ARBA" id="ARBA00007031"/>
    </source>
</evidence>
<evidence type="ECO:0000313" key="4">
    <source>
        <dbReference type="Proteomes" id="UP000769766"/>
    </source>
</evidence>
<dbReference type="InterPro" id="IPR041920">
    <property type="entry name" value="ROS/MUCR_sf"/>
</dbReference>
<feature type="region of interest" description="Disordered" evidence="2">
    <location>
        <begin position="46"/>
        <end position="66"/>
    </location>
</feature>
<organism evidence="3 4">
    <name type="scientific">Tectimicrobiota bacterium</name>
    <dbReference type="NCBI Taxonomy" id="2528274"/>
    <lineage>
        <taxon>Bacteria</taxon>
        <taxon>Pseudomonadati</taxon>
        <taxon>Nitrospinota/Tectimicrobiota group</taxon>
        <taxon>Candidatus Tectimicrobiota</taxon>
    </lineage>
</organism>
<dbReference type="EMBL" id="JACPRF010000276">
    <property type="protein sequence ID" value="MBI2877037.1"/>
    <property type="molecule type" value="Genomic_DNA"/>
</dbReference>
<evidence type="ECO:0000256" key="2">
    <source>
        <dbReference type="SAM" id="MobiDB-lite"/>
    </source>
</evidence>